<sequence>QFRGKVVIIVNVASKCGLTPVNYTQLKEILAEYKDRGFAIAAFPCNQFADQKLMLIVHLEEPDCEADIQSFVQKKYAMEPDLFAKVEVNGDRADPLWKWLRSQKSKSDEIKWNFTKFLVSRRGEVIGRYGPTIEPKSFTKDIEQALNEQSKI</sequence>
<dbReference type="SUPFAM" id="SSF52833">
    <property type="entry name" value="Thioredoxin-like"/>
    <property type="match status" value="1"/>
</dbReference>
<proteinExistence type="inferred from homology"/>
<dbReference type="PROSITE" id="PS00460">
    <property type="entry name" value="GLUTATHIONE_PEROXID_1"/>
    <property type="match status" value="1"/>
</dbReference>
<comment type="similarity">
    <text evidence="1 5">Belongs to the glutathione peroxidase family.</text>
</comment>
<dbReference type="InterPro" id="IPR000889">
    <property type="entry name" value="Glutathione_peroxidase"/>
</dbReference>
<comment type="caution">
    <text evidence="6">The sequence shown here is derived from an EMBL/GenBank/DDBJ whole genome shotgun (WGS) entry which is preliminary data.</text>
</comment>
<organism evidence="6 7">
    <name type="scientific">Pristionchus entomophagus</name>
    <dbReference type="NCBI Taxonomy" id="358040"/>
    <lineage>
        <taxon>Eukaryota</taxon>
        <taxon>Metazoa</taxon>
        <taxon>Ecdysozoa</taxon>
        <taxon>Nematoda</taxon>
        <taxon>Chromadorea</taxon>
        <taxon>Rhabditida</taxon>
        <taxon>Rhabditina</taxon>
        <taxon>Diplogasteromorpha</taxon>
        <taxon>Diplogasteroidea</taxon>
        <taxon>Neodiplogasteridae</taxon>
        <taxon>Pristionchus</taxon>
    </lineage>
</organism>
<dbReference type="Pfam" id="PF00255">
    <property type="entry name" value="GSHPx"/>
    <property type="match status" value="1"/>
</dbReference>
<dbReference type="AlphaFoldDB" id="A0AAV5TDF4"/>
<keyword evidence="3 5" id="KW-0560">Oxidoreductase</keyword>
<evidence type="ECO:0000256" key="2">
    <source>
        <dbReference type="ARBA" id="ARBA00022559"/>
    </source>
</evidence>
<evidence type="ECO:0000313" key="7">
    <source>
        <dbReference type="Proteomes" id="UP001432027"/>
    </source>
</evidence>
<keyword evidence="2 5" id="KW-0575">Peroxidase</keyword>
<dbReference type="PANTHER" id="PTHR11592:SF134">
    <property type="entry name" value="PHOSPHOLIPID HYDROPEROXIDE GLUTATHIONE PEROXIDASE"/>
    <property type="match status" value="1"/>
</dbReference>
<accession>A0AAV5TDF4</accession>
<gene>
    <name evidence="6" type="ORF">PENTCL1PPCAC_15509</name>
</gene>
<evidence type="ECO:0000256" key="5">
    <source>
        <dbReference type="RuleBase" id="RU000499"/>
    </source>
</evidence>
<dbReference type="InterPro" id="IPR029759">
    <property type="entry name" value="GPX_AS"/>
</dbReference>
<protein>
    <recommendedName>
        <fullName evidence="5">Glutathione peroxidase</fullName>
    </recommendedName>
</protein>
<name>A0AAV5TDF4_9BILA</name>
<evidence type="ECO:0000256" key="3">
    <source>
        <dbReference type="ARBA" id="ARBA00023002"/>
    </source>
</evidence>
<dbReference type="GO" id="GO:0006979">
    <property type="term" value="P:response to oxidative stress"/>
    <property type="evidence" value="ECO:0007669"/>
    <property type="project" value="InterPro"/>
</dbReference>
<reference evidence="6" key="1">
    <citation type="submission" date="2023-10" db="EMBL/GenBank/DDBJ databases">
        <title>Genome assembly of Pristionchus species.</title>
        <authorList>
            <person name="Yoshida K."/>
            <person name="Sommer R.J."/>
        </authorList>
    </citation>
    <scope>NUCLEOTIDE SEQUENCE</scope>
    <source>
        <strain evidence="6">RS0144</strain>
    </source>
</reference>
<evidence type="ECO:0000313" key="6">
    <source>
        <dbReference type="EMBL" id="GMS93334.1"/>
    </source>
</evidence>
<evidence type="ECO:0000256" key="4">
    <source>
        <dbReference type="PIRSR" id="PIRSR000303-1"/>
    </source>
</evidence>
<dbReference type="PRINTS" id="PR01011">
    <property type="entry name" value="GLUTPROXDASE"/>
</dbReference>
<dbReference type="GO" id="GO:0004601">
    <property type="term" value="F:peroxidase activity"/>
    <property type="evidence" value="ECO:0007669"/>
    <property type="project" value="UniProtKB-KW"/>
</dbReference>
<dbReference type="Proteomes" id="UP001432027">
    <property type="component" value="Unassembled WGS sequence"/>
</dbReference>
<dbReference type="PROSITE" id="PS51355">
    <property type="entry name" value="GLUTATHIONE_PEROXID_3"/>
    <property type="match status" value="1"/>
</dbReference>
<feature type="active site" evidence="4">
    <location>
        <position position="16"/>
    </location>
</feature>
<evidence type="ECO:0000256" key="1">
    <source>
        <dbReference type="ARBA" id="ARBA00006926"/>
    </source>
</evidence>
<dbReference type="Gene3D" id="3.40.30.10">
    <property type="entry name" value="Glutaredoxin"/>
    <property type="match status" value="1"/>
</dbReference>
<dbReference type="InterPro" id="IPR036249">
    <property type="entry name" value="Thioredoxin-like_sf"/>
</dbReference>
<dbReference type="PANTHER" id="PTHR11592">
    <property type="entry name" value="GLUTATHIONE PEROXIDASE"/>
    <property type="match status" value="1"/>
</dbReference>
<dbReference type="PIRSF" id="PIRSF000303">
    <property type="entry name" value="Glutathion_perox"/>
    <property type="match status" value="1"/>
</dbReference>
<keyword evidence="7" id="KW-1185">Reference proteome</keyword>
<dbReference type="CDD" id="cd00340">
    <property type="entry name" value="GSH_Peroxidase"/>
    <property type="match status" value="1"/>
</dbReference>
<feature type="non-terminal residue" evidence="6">
    <location>
        <position position="1"/>
    </location>
</feature>
<dbReference type="EMBL" id="BTSX01000004">
    <property type="protein sequence ID" value="GMS93334.1"/>
    <property type="molecule type" value="Genomic_DNA"/>
</dbReference>